<dbReference type="OMA" id="YVLESVN"/>
<evidence type="ECO:0000256" key="1">
    <source>
        <dbReference type="ARBA" id="ARBA00006066"/>
    </source>
</evidence>
<dbReference type="SUPFAM" id="SSF102588">
    <property type="entry name" value="LmbE-like"/>
    <property type="match status" value="1"/>
</dbReference>
<reference evidence="3 4" key="1">
    <citation type="journal article" date="2009" name="Science">
        <title>Green evolution and dynamic adaptations revealed by genomes of the marine picoeukaryotes Micromonas.</title>
        <authorList>
            <person name="Worden A.Z."/>
            <person name="Lee J.H."/>
            <person name="Mock T."/>
            <person name="Rouze P."/>
            <person name="Simmons M.P."/>
            <person name="Aerts A.L."/>
            <person name="Allen A.E."/>
            <person name="Cuvelier M.L."/>
            <person name="Derelle E."/>
            <person name="Everett M.V."/>
            <person name="Foulon E."/>
            <person name="Grimwood J."/>
            <person name="Gundlach H."/>
            <person name="Henrissat B."/>
            <person name="Napoli C."/>
            <person name="McDonald S.M."/>
            <person name="Parker M.S."/>
            <person name="Rombauts S."/>
            <person name="Salamov A."/>
            <person name="Von Dassow P."/>
            <person name="Badger J.H."/>
            <person name="Coutinho P.M."/>
            <person name="Demir E."/>
            <person name="Dubchak I."/>
            <person name="Gentemann C."/>
            <person name="Eikrem W."/>
            <person name="Gready J.E."/>
            <person name="John U."/>
            <person name="Lanier W."/>
            <person name="Lindquist E.A."/>
            <person name="Lucas S."/>
            <person name="Mayer K.F."/>
            <person name="Moreau H."/>
            <person name="Not F."/>
            <person name="Otillar R."/>
            <person name="Panaud O."/>
            <person name="Pangilinan J."/>
            <person name="Paulsen I."/>
            <person name="Piegu B."/>
            <person name="Poliakov A."/>
            <person name="Robbens S."/>
            <person name="Schmutz J."/>
            <person name="Toulza E."/>
            <person name="Wyss T."/>
            <person name="Zelensky A."/>
            <person name="Zhou K."/>
            <person name="Armbrust E.V."/>
            <person name="Bhattacharya D."/>
            <person name="Goodenough U.W."/>
            <person name="Van de Peer Y."/>
            <person name="Grigoriev I.V."/>
        </authorList>
    </citation>
    <scope>NUCLEOTIDE SEQUENCE [LARGE SCALE GENOMIC DNA]</scope>
    <source>
        <strain evidence="4">RCC299 / NOUM17</strain>
    </source>
</reference>
<dbReference type="FunCoup" id="C1E2B0">
    <property type="interactions" value="1968"/>
</dbReference>
<evidence type="ECO:0000313" key="4">
    <source>
        <dbReference type="Proteomes" id="UP000002009"/>
    </source>
</evidence>
<dbReference type="PANTHER" id="PTHR12993">
    <property type="entry name" value="N-ACETYLGLUCOSAMINYL-PHOSPHATIDYLINOSITOL DE-N-ACETYLASE-RELATED"/>
    <property type="match status" value="1"/>
</dbReference>
<dbReference type="EC" id="3.5.1.89" evidence="2"/>
<dbReference type="GeneID" id="8241818"/>
<accession>C1E2B0</accession>
<feature type="non-terminal residue" evidence="3">
    <location>
        <position position="209"/>
    </location>
</feature>
<evidence type="ECO:0000256" key="2">
    <source>
        <dbReference type="ARBA" id="ARBA00012176"/>
    </source>
</evidence>
<gene>
    <name evidence="3" type="ORF">MICPUN_76326</name>
</gene>
<evidence type="ECO:0000313" key="3">
    <source>
        <dbReference type="EMBL" id="ACO62311.1"/>
    </source>
</evidence>
<dbReference type="GO" id="GO:0005783">
    <property type="term" value="C:endoplasmic reticulum"/>
    <property type="evidence" value="ECO:0007669"/>
    <property type="project" value="TreeGrafter"/>
</dbReference>
<dbReference type="Pfam" id="PF02585">
    <property type="entry name" value="PIG-L"/>
    <property type="match status" value="1"/>
</dbReference>
<dbReference type="eggNOG" id="KOG3332">
    <property type="taxonomic scope" value="Eukaryota"/>
</dbReference>
<dbReference type="InterPro" id="IPR003737">
    <property type="entry name" value="GlcNAc_PI_deacetylase-related"/>
</dbReference>
<dbReference type="Proteomes" id="UP000002009">
    <property type="component" value="Chromosome 3"/>
</dbReference>
<organism evidence="3 4">
    <name type="scientific">Micromonas commoda (strain RCC299 / NOUM17 / CCMP2709)</name>
    <name type="common">Picoplanktonic green alga</name>
    <dbReference type="NCBI Taxonomy" id="296587"/>
    <lineage>
        <taxon>Eukaryota</taxon>
        <taxon>Viridiplantae</taxon>
        <taxon>Chlorophyta</taxon>
        <taxon>Mamiellophyceae</taxon>
        <taxon>Mamiellales</taxon>
        <taxon>Mamiellaceae</taxon>
        <taxon>Micromonas</taxon>
    </lineage>
</organism>
<dbReference type="STRING" id="296587.C1E2B0"/>
<feature type="non-terminal residue" evidence="3">
    <location>
        <position position="1"/>
    </location>
</feature>
<dbReference type="EMBL" id="CP001324">
    <property type="protein sequence ID" value="ACO62311.1"/>
    <property type="molecule type" value="Genomic_DNA"/>
</dbReference>
<dbReference type="KEGG" id="mis:MICPUN_76326"/>
<dbReference type="InterPro" id="IPR024078">
    <property type="entry name" value="LmbE-like_dom_sf"/>
</dbReference>
<sequence>KSVLLVTSHPDDESMFFGPTIQAAKRMGAQVHILCLSAGNADGLGEVRAKELDAAGNYLGVASVNLVDDAALRDGFEEKWPVEAVAAQVDAAARKVGAETVVTFDAGGISGHPNHTATYRGVLYWMLSEDYRETLRGVRQVWSLVTTNTVRKFVGAYDAFASFFLDPDAMLAASNPLVLMRAMAMHASQFVWYRRLFVVFSRYSYTNTL</sequence>
<dbReference type="Gene3D" id="3.40.50.10320">
    <property type="entry name" value="LmbE-like"/>
    <property type="match status" value="1"/>
</dbReference>
<comment type="similarity">
    <text evidence="1">Belongs to the PIGL family.</text>
</comment>
<dbReference type="RefSeq" id="XP_002501053.1">
    <property type="nucleotide sequence ID" value="XM_002501007.1"/>
</dbReference>
<dbReference type="UniPathway" id="UPA00196"/>
<dbReference type="OrthoDB" id="440160at2759"/>
<dbReference type="GO" id="GO:0006506">
    <property type="term" value="P:GPI anchor biosynthetic process"/>
    <property type="evidence" value="ECO:0007669"/>
    <property type="project" value="UniProtKB-UniPathway"/>
</dbReference>
<dbReference type="InParanoid" id="C1E2B0"/>
<dbReference type="AlphaFoldDB" id="C1E2B0"/>
<protein>
    <recommendedName>
        <fullName evidence="2">N-acetylglucosaminylphosphatidylinositol deacetylase</fullName>
        <ecNumber evidence="2">3.5.1.89</ecNumber>
    </recommendedName>
</protein>
<dbReference type="GO" id="GO:0000225">
    <property type="term" value="F:N-acetylglucosaminylphosphatidylinositol deacetylase activity"/>
    <property type="evidence" value="ECO:0007669"/>
    <property type="project" value="UniProtKB-EC"/>
</dbReference>
<proteinExistence type="inferred from homology"/>
<name>C1E2B0_MICCC</name>
<dbReference type="PANTHER" id="PTHR12993:SF11">
    <property type="entry name" value="N-ACETYLGLUCOSAMINYL-PHOSPHATIDYLINOSITOL DE-N-ACETYLASE"/>
    <property type="match status" value="1"/>
</dbReference>
<keyword evidence="4" id="KW-1185">Reference proteome</keyword>
<dbReference type="GO" id="GO:0016020">
    <property type="term" value="C:membrane"/>
    <property type="evidence" value="ECO:0007669"/>
    <property type="project" value="GOC"/>
</dbReference>